<dbReference type="PANTHER" id="PTHR36049:SF3">
    <property type="match status" value="1"/>
</dbReference>
<dbReference type="Pfam" id="PF05421">
    <property type="entry name" value="DUF751"/>
    <property type="match status" value="1"/>
</dbReference>
<evidence type="ECO:0000313" key="7">
    <source>
        <dbReference type="Proteomes" id="UP001634393"/>
    </source>
</evidence>
<evidence type="ECO:0000256" key="5">
    <source>
        <dbReference type="SAM" id="Phobius"/>
    </source>
</evidence>
<evidence type="ECO:0000256" key="4">
    <source>
        <dbReference type="ARBA" id="ARBA00022640"/>
    </source>
</evidence>
<dbReference type="Proteomes" id="UP001634393">
    <property type="component" value="Unassembled WGS sequence"/>
</dbReference>
<comment type="similarity">
    <text evidence="2">Belongs to the ycf33 family.</text>
</comment>
<proteinExistence type="inferred from homology"/>
<dbReference type="GO" id="GO:0009536">
    <property type="term" value="C:plastid"/>
    <property type="evidence" value="ECO:0007669"/>
    <property type="project" value="UniProtKB-SubCell"/>
</dbReference>
<gene>
    <name evidence="6" type="ORF">ACJIZ3_012836</name>
</gene>
<feature type="transmembrane region" description="Helical" evidence="5">
    <location>
        <begin position="119"/>
        <end position="139"/>
    </location>
</feature>
<evidence type="ECO:0000256" key="3">
    <source>
        <dbReference type="ARBA" id="ARBA00021584"/>
    </source>
</evidence>
<dbReference type="EMBL" id="JBJXBP010000001">
    <property type="protein sequence ID" value="KAL3850954.1"/>
    <property type="molecule type" value="Genomic_DNA"/>
</dbReference>
<keyword evidence="5" id="KW-0812">Transmembrane</keyword>
<name>A0ABD3UN66_9LAMI</name>
<dbReference type="InterPro" id="IPR008470">
    <property type="entry name" value="Uncharacterised_Ycf33"/>
</dbReference>
<evidence type="ECO:0000256" key="1">
    <source>
        <dbReference type="ARBA" id="ARBA00004474"/>
    </source>
</evidence>
<feature type="transmembrane region" description="Helical" evidence="5">
    <location>
        <begin position="77"/>
        <end position="93"/>
    </location>
</feature>
<keyword evidence="5" id="KW-1133">Transmembrane helix</keyword>
<comment type="caution">
    <text evidence="6">The sequence shown here is derived from an EMBL/GenBank/DDBJ whole genome shotgun (WGS) entry which is preliminary data.</text>
</comment>
<evidence type="ECO:0000256" key="2">
    <source>
        <dbReference type="ARBA" id="ARBA00010985"/>
    </source>
</evidence>
<reference evidence="6 7" key="1">
    <citation type="submission" date="2024-12" db="EMBL/GenBank/DDBJ databases">
        <title>The unique morphological basis and parallel evolutionary history of personate flowers in Penstemon.</title>
        <authorList>
            <person name="Depatie T.H."/>
            <person name="Wessinger C.A."/>
        </authorList>
    </citation>
    <scope>NUCLEOTIDE SEQUENCE [LARGE SCALE GENOMIC DNA]</scope>
    <source>
        <strain evidence="6">WTNN_2</strain>
        <tissue evidence="6">Leaf</tissue>
    </source>
</reference>
<keyword evidence="7" id="KW-1185">Reference proteome</keyword>
<sequence length="181" mass="20055">MNTLRLLQLHFRPTNPAINLPQIIPIIKAKSNPINHHPSSSNSVNSKTTRNSTRINKHLLLEDLKSERFSNGHSRKVVLGAMSLGVALFLMGFDDHSKAMAFGPEGPLVEEFWDNMRRYALYALTVSTGALAILLEPIFELLKNPISAVLVLVILGGGFFIVSQVVTAMVGLSDFSYDYNY</sequence>
<keyword evidence="5" id="KW-0472">Membrane</keyword>
<dbReference type="PANTHER" id="PTHR36049">
    <property type="entry name" value="TRANSMEMBRANE PROTEIN"/>
    <property type="match status" value="1"/>
</dbReference>
<keyword evidence="4" id="KW-0934">Plastid</keyword>
<feature type="transmembrane region" description="Helical" evidence="5">
    <location>
        <begin position="146"/>
        <end position="172"/>
    </location>
</feature>
<organism evidence="6 7">
    <name type="scientific">Penstemon smallii</name>
    <dbReference type="NCBI Taxonomy" id="265156"/>
    <lineage>
        <taxon>Eukaryota</taxon>
        <taxon>Viridiplantae</taxon>
        <taxon>Streptophyta</taxon>
        <taxon>Embryophyta</taxon>
        <taxon>Tracheophyta</taxon>
        <taxon>Spermatophyta</taxon>
        <taxon>Magnoliopsida</taxon>
        <taxon>eudicotyledons</taxon>
        <taxon>Gunneridae</taxon>
        <taxon>Pentapetalae</taxon>
        <taxon>asterids</taxon>
        <taxon>lamiids</taxon>
        <taxon>Lamiales</taxon>
        <taxon>Plantaginaceae</taxon>
        <taxon>Cheloneae</taxon>
        <taxon>Penstemon</taxon>
    </lineage>
</organism>
<protein>
    <recommendedName>
        <fullName evidence="3">Uncharacterized protein ycf33</fullName>
    </recommendedName>
</protein>
<accession>A0ABD3UN66</accession>
<comment type="subcellular location">
    <subcellularLocation>
        <location evidence="1">Plastid</location>
    </subcellularLocation>
</comment>
<dbReference type="AlphaFoldDB" id="A0ABD3UN66"/>
<evidence type="ECO:0000313" key="6">
    <source>
        <dbReference type="EMBL" id="KAL3850954.1"/>
    </source>
</evidence>